<dbReference type="Gene3D" id="2.10.109.10">
    <property type="entry name" value="Umud Fragment, subunit A"/>
    <property type="match status" value="1"/>
</dbReference>
<evidence type="ECO:0000313" key="3">
    <source>
        <dbReference type="Proteomes" id="UP000198943"/>
    </source>
</evidence>
<organism evidence="2 3">
    <name type="scientific">Succiniclasticum ruminis</name>
    <dbReference type="NCBI Taxonomy" id="40841"/>
    <lineage>
        <taxon>Bacteria</taxon>
        <taxon>Bacillati</taxon>
        <taxon>Bacillota</taxon>
        <taxon>Negativicutes</taxon>
        <taxon>Acidaminococcales</taxon>
        <taxon>Acidaminococcaceae</taxon>
        <taxon>Succiniclasticum</taxon>
    </lineage>
</organism>
<dbReference type="Pfam" id="PF01381">
    <property type="entry name" value="HTH_3"/>
    <property type="match status" value="1"/>
</dbReference>
<protein>
    <submittedName>
        <fullName evidence="2">Repressor LexA</fullName>
    </submittedName>
</protein>
<dbReference type="Pfam" id="PF00717">
    <property type="entry name" value="Peptidase_S24"/>
    <property type="match status" value="1"/>
</dbReference>
<dbReference type="PANTHER" id="PTHR33516">
    <property type="entry name" value="LEXA REPRESSOR"/>
    <property type="match status" value="1"/>
</dbReference>
<dbReference type="Gene3D" id="1.10.260.40">
    <property type="entry name" value="lambda repressor-like DNA-binding domains"/>
    <property type="match status" value="1"/>
</dbReference>
<dbReference type="PANTHER" id="PTHR33516:SF2">
    <property type="entry name" value="LEXA REPRESSOR-RELATED"/>
    <property type="match status" value="1"/>
</dbReference>
<evidence type="ECO:0000259" key="1">
    <source>
        <dbReference type="PROSITE" id="PS50943"/>
    </source>
</evidence>
<dbReference type="Proteomes" id="UP000198943">
    <property type="component" value="Unassembled WGS sequence"/>
</dbReference>
<gene>
    <name evidence="2" type="ORF">SAMN04487864_108141</name>
</gene>
<dbReference type="InterPro" id="IPR010982">
    <property type="entry name" value="Lambda_DNA-bd_dom_sf"/>
</dbReference>
<dbReference type="SMART" id="SM00530">
    <property type="entry name" value="HTH_XRE"/>
    <property type="match status" value="1"/>
</dbReference>
<name>A0A1G6M209_9FIRM</name>
<dbReference type="InterPro" id="IPR039418">
    <property type="entry name" value="LexA-like"/>
</dbReference>
<dbReference type="OrthoDB" id="2475196at2"/>
<accession>A0A1G6M209</accession>
<dbReference type="AlphaFoldDB" id="A0A1G6M209"/>
<reference evidence="3" key="1">
    <citation type="submission" date="2016-10" db="EMBL/GenBank/DDBJ databases">
        <authorList>
            <person name="Varghese N."/>
            <person name="Submissions S."/>
        </authorList>
    </citation>
    <scope>NUCLEOTIDE SEQUENCE [LARGE SCALE GENOMIC DNA]</scope>
    <source>
        <strain evidence="3">DSM 11005</strain>
    </source>
</reference>
<proteinExistence type="predicted"/>
<feature type="domain" description="HTH cro/C1-type" evidence="1">
    <location>
        <begin position="7"/>
        <end position="61"/>
    </location>
</feature>
<dbReference type="GO" id="GO:0003677">
    <property type="term" value="F:DNA binding"/>
    <property type="evidence" value="ECO:0007669"/>
    <property type="project" value="InterPro"/>
</dbReference>
<dbReference type="EMBL" id="FMYW01000008">
    <property type="protein sequence ID" value="SDC49578.1"/>
    <property type="molecule type" value="Genomic_DNA"/>
</dbReference>
<dbReference type="RefSeq" id="WP_093730455.1">
    <property type="nucleotide sequence ID" value="NZ_FMYW01000008.1"/>
</dbReference>
<dbReference type="SUPFAM" id="SSF47413">
    <property type="entry name" value="lambda repressor-like DNA-binding domains"/>
    <property type="match status" value="1"/>
</dbReference>
<dbReference type="CDD" id="cd06529">
    <property type="entry name" value="S24_LexA-like"/>
    <property type="match status" value="1"/>
</dbReference>
<dbReference type="InterPro" id="IPR015927">
    <property type="entry name" value="Peptidase_S24_S26A/B/C"/>
</dbReference>
<dbReference type="InterPro" id="IPR001387">
    <property type="entry name" value="Cro/C1-type_HTH"/>
</dbReference>
<sequence length="203" mass="22361">MEFNEILRKRRIEMGYTQAQLGDKINLAESTISLYESGKRFPDKDTLKKISTVLQTPISILMGETIKGFRVPVLGNVPAGIPLEAITDILDYEEISPALAACGEYFALRIKGDSMAPRICDGDVVIVKKESAVDSGDVAIVMVNGNEATCKEVQFGQSGLTLIGWNVASFSPMFFTKKDVEKLPVRIIGRVVEVRIKNLKHGR</sequence>
<dbReference type="InterPro" id="IPR036286">
    <property type="entry name" value="LexA/Signal_pep-like_sf"/>
</dbReference>
<keyword evidence="3" id="KW-1185">Reference proteome</keyword>
<dbReference type="PROSITE" id="PS50943">
    <property type="entry name" value="HTH_CROC1"/>
    <property type="match status" value="1"/>
</dbReference>
<dbReference type="SUPFAM" id="SSF51306">
    <property type="entry name" value="LexA/Signal peptidase"/>
    <property type="match status" value="1"/>
</dbReference>
<evidence type="ECO:0000313" key="2">
    <source>
        <dbReference type="EMBL" id="SDC49578.1"/>
    </source>
</evidence>
<dbReference type="InterPro" id="IPR050077">
    <property type="entry name" value="LexA_repressor"/>
</dbReference>
<dbReference type="CDD" id="cd00093">
    <property type="entry name" value="HTH_XRE"/>
    <property type="match status" value="1"/>
</dbReference>